<feature type="transmembrane region" description="Helical" evidence="3">
    <location>
        <begin position="98"/>
        <end position="117"/>
    </location>
</feature>
<dbReference type="Proteomes" id="UP001225378">
    <property type="component" value="Chromosome"/>
</dbReference>
<evidence type="ECO:0000313" key="5">
    <source>
        <dbReference type="Proteomes" id="UP001225378"/>
    </source>
</evidence>
<keyword evidence="3" id="KW-0472">Membrane</keyword>
<keyword evidence="1 2" id="KW-0808">Transferase</keyword>
<dbReference type="EMBL" id="CP157743">
    <property type="protein sequence ID" value="XBS21209.1"/>
    <property type="molecule type" value="Genomic_DNA"/>
</dbReference>
<evidence type="ECO:0000256" key="2">
    <source>
        <dbReference type="RuleBase" id="RU003750"/>
    </source>
</evidence>
<keyword evidence="5" id="KW-1185">Reference proteome</keyword>
<feature type="transmembrane region" description="Helical" evidence="3">
    <location>
        <begin position="21"/>
        <end position="48"/>
    </location>
</feature>
<sequence>MKTYRFQDLLALPNLLSCFRFVSAPLLLILAWHGAAGAFLALLAFTFLTDVLDGMAARMLGQTSELGALLDSWGDLTIYTTIALSTWWLWPQLMQRELIYMVMVILSYVLPAAAGLIKFHAITSYHTWLVKLAVACMGCSFFLLVMFDIAWAFRLAAIICVLAASEEIAITYMLRERRSNVRSLCHLKRELSRAKR</sequence>
<proteinExistence type="inferred from homology"/>
<keyword evidence="3" id="KW-0812">Transmembrane</keyword>
<comment type="similarity">
    <text evidence="2">Belongs to the CDP-alcohol phosphatidyltransferase class-I family.</text>
</comment>
<gene>
    <name evidence="4" type="ORF">Q9L42_003555</name>
</gene>
<keyword evidence="3" id="KW-1133">Transmembrane helix</keyword>
<accession>A0AAU7NW83</accession>
<dbReference type="GO" id="GO:0008654">
    <property type="term" value="P:phospholipid biosynthetic process"/>
    <property type="evidence" value="ECO:0007669"/>
    <property type="project" value="InterPro"/>
</dbReference>
<dbReference type="GO" id="GO:0016020">
    <property type="term" value="C:membrane"/>
    <property type="evidence" value="ECO:0007669"/>
    <property type="project" value="InterPro"/>
</dbReference>
<feature type="transmembrane region" description="Helical" evidence="3">
    <location>
        <begin position="153"/>
        <end position="174"/>
    </location>
</feature>
<protein>
    <submittedName>
        <fullName evidence="4">CDP-alcohol phosphatidyltransferase family protein</fullName>
    </submittedName>
</protein>
<dbReference type="KEGG" id="mech:Q9L42_003555"/>
<organism evidence="4 5">
    <name type="scientific">Methylomarinum roseum</name>
    <dbReference type="NCBI Taxonomy" id="3067653"/>
    <lineage>
        <taxon>Bacteria</taxon>
        <taxon>Pseudomonadati</taxon>
        <taxon>Pseudomonadota</taxon>
        <taxon>Gammaproteobacteria</taxon>
        <taxon>Methylococcales</taxon>
        <taxon>Methylococcaceae</taxon>
        <taxon>Methylomarinum</taxon>
    </lineage>
</organism>
<dbReference type="Pfam" id="PF01066">
    <property type="entry name" value="CDP-OH_P_transf"/>
    <property type="match status" value="1"/>
</dbReference>
<dbReference type="InterPro" id="IPR043130">
    <property type="entry name" value="CDP-OH_PTrfase_TM_dom"/>
</dbReference>
<dbReference type="InterPro" id="IPR000462">
    <property type="entry name" value="CDP-OH_P_trans"/>
</dbReference>
<reference evidence="4 5" key="1">
    <citation type="journal article" date="2024" name="Microbiology">
        <title>Methylomarinum rosea sp. nov., a novel halophilic methanotrophic bacterium from the hypersaline Lake Elton.</title>
        <authorList>
            <person name="Suleimanov R.Z."/>
            <person name="Oshkin I.Y."/>
            <person name="Danilova O.V."/>
            <person name="Suzina N.E."/>
            <person name="Dedysh S.N."/>
        </authorList>
    </citation>
    <scope>NUCLEOTIDE SEQUENCE [LARGE SCALE GENOMIC DNA]</scope>
    <source>
        <strain evidence="4 5">Ch1-1</strain>
    </source>
</reference>
<dbReference type="Gene3D" id="1.20.120.1760">
    <property type="match status" value="1"/>
</dbReference>
<dbReference type="PROSITE" id="PS00379">
    <property type="entry name" value="CDP_ALCOHOL_P_TRANSF"/>
    <property type="match status" value="1"/>
</dbReference>
<evidence type="ECO:0000256" key="1">
    <source>
        <dbReference type="ARBA" id="ARBA00022679"/>
    </source>
</evidence>
<feature type="transmembrane region" description="Helical" evidence="3">
    <location>
        <begin position="129"/>
        <end position="147"/>
    </location>
</feature>
<evidence type="ECO:0000313" key="4">
    <source>
        <dbReference type="EMBL" id="XBS21209.1"/>
    </source>
</evidence>
<dbReference type="RefSeq" id="WP_349431923.1">
    <property type="nucleotide sequence ID" value="NZ_CP157743.1"/>
</dbReference>
<dbReference type="InterPro" id="IPR048254">
    <property type="entry name" value="CDP_ALCOHOL_P_TRANSF_CS"/>
</dbReference>
<dbReference type="GO" id="GO:0016780">
    <property type="term" value="F:phosphotransferase activity, for other substituted phosphate groups"/>
    <property type="evidence" value="ECO:0007669"/>
    <property type="project" value="InterPro"/>
</dbReference>
<name>A0AAU7NW83_9GAMM</name>
<dbReference type="AlphaFoldDB" id="A0AAU7NW83"/>
<evidence type="ECO:0000256" key="3">
    <source>
        <dbReference type="SAM" id="Phobius"/>
    </source>
</evidence>